<evidence type="ECO:0000313" key="19">
    <source>
        <dbReference type="Proteomes" id="UP001497482"/>
    </source>
</evidence>
<keyword evidence="11" id="KW-0539">Nucleus</keyword>
<dbReference type="GO" id="GO:0004861">
    <property type="term" value="F:cyclin-dependent protein serine/threonine kinase inhibitor activity"/>
    <property type="evidence" value="ECO:0007669"/>
    <property type="project" value="InterPro"/>
</dbReference>
<evidence type="ECO:0000259" key="17">
    <source>
        <dbReference type="Pfam" id="PF02234"/>
    </source>
</evidence>
<dbReference type="GO" id="GO:0008285">
    <property type="term" value="P:negative regulation of cell population proliferation"/>
    <property type="evidence" value="ECO:0007669"/>
    <property type="project" value="TreeGrafter"/>
</dbReference>
<keyword evidence="9" id="KW-0832">Ubl conjugation</keyword>
<accession>A0AAV2KQG9</accession>
<evidence type="ECO:0000256" key="11">
    <source>
        <dbReference type="ARBA" id="ARBA00023242"/>
    </source>
</evidence>
<sequence>MSDVRLSNASPTLERTDPRVAEHPKPSACRNLFGTSVDHEELHRDLKVHLRELEADASDKWSFDFANDAPILANTRITWELVDCRTVPDFYTRQPHPVLLGVRPRTRTAQGRGKDTRAMNIRPKARGHTAAARATLQSALPERAAPHGRRKTGRREEDHSTTNISSPEDGGRC</sequence>
<evidence type="ECO:0000256" key="5">
    <source>
        <dbReference type="ARBA" id="ARBA00014547"/>
    </source>
</evidence>
<dbReference type="GO" id="GO:0005634">
    <property type="term" value="C:nucleus"/>
    <property type="evidence" value="ECO:0007669"/>
    <property type="project" value="UniProtKB-SubCell"/>
</dbReference>
<evidence type="ECO:0000256" key="3">
    <source>
        <dbReference type="ARBA" id="ARBA00004496"/>
    </source>
</evidence>
<dbReference type="GO" id="GO:0000082">
    <property type="term" value="P:G1/S transition of mitotic cell cycle"/>
    <property type="evidence" value="ECO:0007669"/>
    <property type="project" value="TreeGrafter"/>
</dbReference>
<dbReference type="GO" id="GO:0045930">
    <property type="term" value="P:negative regulation of mitotic cell cycle"/>
    <property type="evidence" value="ECO:0007669"/>
    <property type="project" value="TreeGrafter"/>
</dbReference>
<name>A0AAV2KQG9_KNICA</name>
<evidence type="ECO:0000256" key="13">
    <source>
        <dbReference type="ARBA" id="ARBA00031903"/>
    </source>
</evidence>
<feature type="compositionally biased region" description="Polar residues" evidence="16">
    <location>
        <begin position="1"/>
        <end position="13"/>
    </location>
</feature>
<keyword evidence="10" id="KW-0649">Protein kinase inhibitor</keyword>
<comment type="function">
    <text evidence="15">Important regulator of cell cycle progression. Inhibits the kinase activity of CDK2 bound to cyclin A, but has little inhibitory activity on CDK2 bound to SPDYA. Involved in G1 arrest. Potent inhibitor of cyclin E- and cyclin A-CDK2 complexes. Forms a complex with cyclin type D-CDK4 complexes and is involved in the assembly, stability, and modulation of CCND1-CDK4 complex activation. Acts either as an inhibitor or an activator of cyclin type D-CDK4 complexes depending on its phosphorylation state and/or stoichometry.</text>
</comment>
<evidence type="ECO:0000313" key="18">
    <source>
        <dbReference type="EMBL" id="CAL1591884.1"/>
    </source>
</evidence>
<dbReference type="GO" id="GO:0005768">
    <property type="term" value="C:endosome"/>
    <property type="evidence" value="ECO:0007669"/>
    <property type="project" value="UniProtKB-SubCell"/>
</dbReference>
<feature type="region of interest" description="Disordered" evidence="16">
    <location>
        <begin position="1"/>
        <end position="25"/>
    </location>
</feature>
<feature type="region of interest" description="Disordered" evidence="16">
    <location>
        <begin position="124"/>
        <end position="173"/>
    </location>
</feature>
<proteinExistence type="inferred from homology"/>
<feature type="compositionally biased region" description="Basic and acidic residues" evidence="16">
    <location>
        <begin position="14"/>
        <end position="25"/>
    </location>
</feature>
<evidence type="ECO:0000256" key="7">
    <source>
        <dbReference type="ARBA" id="ARBA00022553"/>
    </source>
</evidence>
<dbReference type="Proteomes" id="UP001497482">
    <property type="component" value="Chromosome 2"/>
</dbReference>
<evidence type="ECO:0000256" key="4">
    <source>
        <dbReference type="ARBA" id="ARBA00006726"/>
    </source>
</evidence>
<dbReference type="Pfam" id="PF02234">
    <property type="entry name" value="CDI"/>
    <property type="match status" value="1"/>
</dbReference>
<organism evidence="18 19">
    <name type="scientific">Knipowitschia caucasica</name>
    <name type="common">Caucasian dwarf goby</name>
    <name type="synonym">Pomatoschistus caucasicus</name>
    <dbReference type="NCBI Taxonomy" id="637954"/>
    <lineage>
        <taxon>Eukaryota</taxon>
        <taxon>Metazoa</taxon>
        <taxon>Chordata</taxon>
        <taxon>Craniata</taxon>
        <taxon>Vertebrata</taxon>
        <taxon>Euteleostomi</taxon>
        <taxon>Actinopterygii</taxon>
        <taxon>Neopterygii</taxon>
        <taxon>Teleostei</taxon>
        <taxon>Neoteleostei</taxon>
        <taxon>Acanthomorphata</taxon>
        <taxon>Gobiaria</taxon>
        <taxon>Gobiiformes</taxon>
        <taxon>Gobioidei</taxon>
        <taxon>Gobiidae</taxon>
        <taxon>Gobiinae</taxon>
        <taxon>Knipowitschia</taxon>
    </lineage>
</organism>
<reference evidence="18 19" key="1">
    <citation type="submission" date="2024-04" db="EMBL/GenBank/DDBJ databases">
        <authorList>
            <person name="Waldvogel A.-M."/>
            <person name="Schoenle A."/>
        </authorList>
    </citation>
    <scope>NUCLEOTIDE SEQUENCE [LARGE SCALE GENOMIC DNA]</scope>
</reference>
<dbReference type="InterPro" id="IPR003175">
    <property type="entry name" value="CDI_dom"/>
</dbReference>
<keyword evidence="6" id="KW-0963">Cytoplasm</keyword>
<evidence type="ECO:0000256" key="12">
    <source>
        <dbReference type="ARBA" id="ARBA00023306"/>
    </source>
</evidence>
<dbReference type="Gene3D" id="4.10.365.10">
    <property type="entry name" value="p27"/>
    <property type="match status" value="1"/>
</dbReference>
<comment type="subcellular location">
    <subcellularLocation>
        <location evidence="3">Cytoplasm</location>
    </subcellularLocation>
    <subcellularLocation>
        <location evidence="2">Endosome</location>
    </subcellularLocation>
    <subcellularLocation>
        <location evidence="1">Nucleus</location>
    </subcellularLocation>
</comment>
<evidence type="ECO:0000256" key="15">
    <source>
        <dbReference type="ARBA" id="ARBA00045727"/>
    </source>
</evidence>
<keyword evidence="7" id="KW-0597">Phosphoprotein</keyword>
<keyword evidence="8" id="KW-0967">Endosome</keyword>
<keyword evidence="12" id="KW-0131">Cell cycle</keyword>
<gene>
    <name evidence="18" type="ORF">KC01_LOCUS21219</name>
</gene>
<protein>
    <recommendedName>
        <fullName evidence="5">Cyclin-dependent kinase inhibitor 1B</fullName>
    </recommendedName>
    <alternativeName>
        <fullName evidence="14">Cyclin-dependent kinase inhibitor p27</fullName>
    </alternativeName>
    <alternativeName>
        <fullName evidence="13">p27Kip1</fullName>
    </alternativeName>
</protein>
<feature type="domain" description="Cyclin-dependent kinase inhibitor" evidence="17">
    <location>
        <begin position="31"/>
        <end position="82"/>
    </location>
</feature>
<dbReference type="AlphaFoldDB" id="A0AAV2KQG9"/>
<evidence type="ECO:0000256" key="1">
    <source>
        <dbReference type="ARBA" id="ARBA00004123"/>
    </source>
</evidence>
<dbReference type="PANTHER" id="PTHR10265:SF9">
    <property type="entry name" value="CYCLIN-DEPENDENT KINASE INHIBITOR 1B"/>
    <property type="match status" value="1"/>
</dbReference>
<evidence type="ECO:0000256" key="2">
    <source>
        <dbReference type="ARBA" id="ARBA00004177"/>
    </source>
</evidence>
<evidence type="ECO:0000256" key="6">
    <source>
        <dbReference type="ARBA" id="ARBA00022490"/>
    </source>
</evidence>
<dbReference type="EMBL" id="OZ035824">
    <property type="protein sequence ID" value="CAL1591884.1"/>
    <property type="molecule type" value="Genomic_DNA"/>
</dbReference>
<keyword evidence="19" id="KW-1185">Reference proteome</keyword>
<comment type="similarity">
    <text evidence="4">Belongs to the CDI family.</text>
</comment>
<dbReference type="PANTHER" id="PTHR10265">
    <property type="entry name" value="CYCLIN-DEPENDENT KINASE INHIBITOR 1"/>
    <property type="match status" value="1"/>
</dbReference>
<dbReference type="InterPro" id="IPR044898">
    <property type="entry name" value="CDI_dom_sf"/>
</dbReference>
<evidence type="ECO:0000256" key="16">
    <source>
        <dbReference type="SAM" id="MobiDB-lite"/>
    </source>
</evidence>
<evidence type="ECO:0000256" key="9">
    <source>
        <dbReference type="ARBA" id="ARBA00022843"/>
    </source>
</evidence>
<dbReference type="GO" id="GO:0051087">
    <property type="term" value="F:protein-folding chaperone binding"/>
    <property type="evidence" value="ECO:0007669"/>
    <property type="project" value="TreeGrafter"/>
</dbReference>
<evidence type="ECO:0000256" key="10">
    <source>
        <dbReference type="ARBA" id="ARBA00023013"/>
    </source>
</evidence>
<evidence type="ECO:0000256" key="8">
    <source>
        <dbReference type="ARBA" id="ARBA00022753"/>
    </source>
</evidence>
<evidence type="ECO:0000256" key="14">
    <source>
        <dbReference type="ARBA" id="ARBA00031925"/>
    </source>
</evidence>